<gene>
    <name evidence="1" type="ORF">BO71DRAFT_330233</name>
</gene>
<reference evidence="1 2" key="1">
    <citation type="submission" date="2018-02" db="EMBL/GenBank/DDBJ databases">
        <title>The genomes of Aspergillus section Nigri reveals drivers in fungal speciation.</title>
        <authorList>
            <consortium name="DOE Joint Genome Institute"/>
            <person name="Vesth T.C."/>
            <person name="Nybo J."/>
            <person name="Theobald S."/>
            <person name="Brandl J."/>
            <person name="Frisvad J.C."/>
            <person name="Nielsen K.F."/>
            <person name="Lyhne E.K."/>
            <person name="Kogle M.E."/>
            <person name="Kuo A."/>
            <person name="Riley R."/>
            <person name="Clum A."/>
            <person name="Nolan M."/>
            <person name="Lipzen A."/>
            <person name="Salamov A."/>
            <person name="Henrissat B."/>
            <person name="Wiebenga A."/>
            <person name="De vries R.P."/>
            <person name="Grigoriev I.V."/>
            <person name="Mortensen U.H."/>
            <person name="Andersen M.R."/>
            <person name="Baker S.E."/>
        </authorList>
    </citation>
    <scope>NUCLEOTIDE SEQUENCE [LARGE SCALE GENOMIC DNA]</scope>
    <source>
        <strain evidence="1 2">CBS 707.79</strain>
    </source>
</reference>
<dbReference type="EMBL" id="KZ825920">
    <property type="protein sequence ID" value="PYH92311.1"/>
    <property type="molecule type" value="Genomic_DNA"/>
</dbReference>
<evidence type="ECO:0000313" key="1">
    <source>
        <dbReference type="EMBL" id="PYH92311.1"/>
    </source>
</evidence>
<keyword evidence="2" id="KW-1185">Reference proteome</keyword>
<dbReference type="OrthoDB" id="5562739at2759"/>
<dbReference type="AlphaFoldDB" id="A0A319D577"/>
<name>A0A319D577_9EURO</name>
<evidence type="ECO:0000313" key="2">
    <source>
        <dbReference type="Proteomes" id="UP000247810"/>
    </source>
</evidence>
<protein>
    <submittedName>
        <fullName evidence="1">Uncharacterized protein</fullName>
    </submittedName>
</protein>
<organism evidence="1 2">
    <name type="scientific">Aspergillus ellipticus CBS 707.79</name>
    <dbReference type="NCBI Taxonomy" id="1448320"/>
    <lineage>
        <taxon>Eukaryota</taxon>
        <taxon>Fungi</taxon>
        <taxon>Dikarya</taxon>
        <taxon>Ascomycota</taxon>
        <taxon>Pezizomycotina</taxon>
        <taxon>Eurotiomycetes</taxon>
        <taxon>Eurotiomycetidae</taxon>
        <taxon>Eurotiales</taxon>
        <taxon>Aspergillaceae</taxon>
        <taxon>Aspergillus</taxon>
        <taxon>Aspergillus subgen. Circumdati</taxon>
    </lineage>
</organism>
<dbReference type="STRING" id="1448320.A0A319D577"/>
<dbReference type="Proteomes" id="UP000247810">
    <property type="component" value="Unassembled WGS sequence"/>
</dbReference>
<proteinExistence type="predicted"/>
<accession>A0A319D577</accession>
<dbReference type="VEuPathDB" id="FungiDB:BO71DRAFT_330233"/>
<sequence>MANRPAIRKRQKKEIIQAVFEKGETRGEVKYPPCKERGDELMRHHQEFCLYPMHASISDFPHHIPYKSDKRNLGKMLGRDKFEGK</sequence>